<dbReference type="STRING" id="28176.CF66_2104"/>
<organism evidence="3 4">
    <name type="scientific">Candidatus Photodesmus katoptron Akat1</name>
    <dbReference type="NCBI Taxonomy" id="1236703"/>
    <lineage>
        <taxon>Bacteria</taxon>
        <taxon>Pseudomonadati</taxon>
        <taxon>Pseudomonadota</taxon>
        <taxon>Gammaproteobacteria</taxon>
        <taxon>Vibrionales</taxon>
        <taxon>Vibrionaceae</taxon>
        <taxon>Candidatus Photodesmus</taxon>
    </lineage>
</organism>
<protein>
    <submittedName>
        <fullName evidence="3">Rhodanese-like protein</fullName>
    </submittedName>
</protein>
<dbReference type="PROSITE" id="PS50206">
    <property type="entry name" value="RHODANESE_3"/>
    <property type="match status" value="1"/>
</dbReference>
<dbReference type="Proteomes" id="UP000053688">
    <property type="component" value="Unassembled WGS sequence"/>
</dbReference>
<dbReference type="PANTHER" id="PTHR43031:SF18">
    <property type="entry name" value="RHODANESE-RELATED SULFURTRANSFERASES"/>
    <property type="match status" value="1"/>
</dbReference>
<dbReference type="SMART" id="SM00450">
    <property type="entry name" value="RHOD"/>
    <property type="match status" value="1"/>
</dbReference>
<dbReference type="RefSeq" id="WP_016503638.1">
    <property type="nucleotide sequence ID" value="NZ_AMSD01000001.1"/>
</dbReference>
<dbReference type="PATRIC" id="fig|1236703.3.peg.296"/>
<dbReference type="InterPro" id="IPR036873">
    <property type="entry name" value="Rhodanese-like_dom_sf"/>
</dbReference>
<dbReference type="eggNOG" id="COG0607">
    <property type="taxonomic scope" value="Bacteria"/>
</dbReference>
<evidence type="ECO:0000256" key="1">
    <source>
        <dbReference type="SAM" id="Phobius"/>
    </source>
</evidence>
<feature type="transmembrane region" description="Helical" evidence="1">
    <location>
        <begin position="12"/>
        <end position="30"/>
    </location>
</feature>
<name>S3DJH1_9GAMM</name>
<keyword evidence="1" id="KW-0472">Membrane</keyword>
<dbReference type="PANTHER" id="PTHR43031">
    <property type="entry name" value="FAD-DEPENDENT OXIDOREDUCTASE"/>
    <property type="match status" value="1"/>
</dbReference>
<dbReference type="InterPro" id="IPR050229">
    <property type="entry name" value="GlpE_sulfurtransferase"/>
</dbReference>
<feature type="domain" description="Rhodanese" evidence="2">
    <location>
        <begin position="50"/>
        <end position="141"/>
    </location>
</feature>
<evidence type="ECO:0000259" key="2">
    <source>
        <dbReference type="PROSITE" id="PS50206"/>
    </source>
</evidence>
<proteinExistence type="predicted"/>
<dbReference type="Pfam" id="PF00581">
    <property type="entry name" value="Rhodanese"/>
    <property type="match status" value="1"/>
</dbReference>
<reference evidence="3 4" key="1">
    <citation type="journal article" date="2014" name="Environ. Microbiol.">
        <title>Genomic signatures of obligate host dependence in the luminous bacterial symbiont of a vertebrate.</title>
        <authorList>
            <person name="Hendry T.A."/>
            <person name="de Wet J.R."/>
            <person name="Dunlap P.V."/>
        </authorList>
    </citation>
    <scope>NUCLEOTIDE SEQUENCE [LARGE SCALE GENOMIC DNA]</scope>
    <source>
        <strain evidence="3 4">Akat1</strain>
    </source>
</reference>
<dbReference type="AlphaFoldDB" id="S3DJH1"/>
<keyword evidence="1" id="KW-0812">Transmembrane</keyword>
<dbReference type="Gene3D" id="3.40.250.10">
    <property type="entry name" value="Rhodanese-like domain"/>
    <property type="match status" value="1"/>
</dbReference>
<sequence length="145" mass="16718">MQEYIDFFQQNLILFLIWLSLFFALIVHFIKSYNILYKEITTSEAVLLMNRENGIIIDIRSQDKFKKGHIINSVNILPLDLKKGNLGNLINYKSRPIIVVCETGNSSKESAHLLIKSKFKKVNVLKNGLIAWKEDNIPLISNNII</sequence>
<keyword evidence="4" id="KW-1185">Reference proteome</keyword>
<dbReference type="SUPFAM" id="SSF52821">
    <property type="entry name" value="Rhodanese/Cell cycle control phosphatase"/>
    <property type="match status" value="1"/>
</dbReference>
<comment type="caution">
    <text evidence="3">The sequence shown here is derived from an EMBL/GenBank/DDBJ whole genome shotgun (WGS) entry which is preliminary data.</text>
</comment>
<keyword evidence="1" id="KW-1133">Transmembrane helix</keyword>
<dbReference type="InterPro" id="IPR001763">
    <property type="entry name" value="Rhodanese-like_dom"/>
</dbReference>
<accession>S3DJH1</accession>
<dbReference type="EMBL" id="AMSD01000001">
    <property type="protein sequence ID" value="EPE37840.1"/>
    <property type="molecule type" value="Genomic_DNA"/>
</dbReference>
<dbReference type="CDD" id="cd00158">
    <property type="entry name" value="RHOD"/>
    <property type="match status" value="1"/>
</dbReference>
<gene>
    <name evidence="3" type="ORF">O1U_0302</name>
</gene>
<evidence type="ECO:0000313" key="4">
    <source>
        <dbReference type="Proteomes" id="UP000053688"/>
    </source>
</evidence>
<evidence type="ECO:0000313" key="3">
    <source>
        <dbReference type="EMBL" id="EPE37840.1"/>
    </source>
</evidence>